<evidence type="ECO:0000313" key="3">
    <source>
        <dbReference type="EMBL" id="KJE77484.1"/>
    </source>
</evidence>
<organism evidence="3 4">
    <name type="scientific">Ferrimicrobium acidiphilum DSM 19497</name>
    <dbReference type="NCBI Taxonomy" id="1121877"/>
    <lineage>
        <taxon>Bacteria</taxon>
        <taxon>Bacillati</taxon>
        <taxon>Actinomycetota</taxon>
        <taxon>Acidimicrobiia</taxon>
        <taxon>Acidimicrobiales</taxon>
        <taxon>Acidimicrobiaceae</taxon>
        <taxon>Ferrimicrobium</taxon>
    </lineage>
</organism>
<protein>
    <submittedName>
        <fullName evidence="3">Transposase</fullName>
    </submittedName>
</protein>
<dbReference type="PANTHER" id="PTHR33498">
    <property type="entry name" value="TRANSPOSASE FOR INSERTION SEQUENCE ELEMENT IS1557"/>
    <property type="match status" value="1"/>
</dbReference>
<dbReference type="PANTHER" id="PTHR33498:SF1">
    <property type="entry name" value="TRANSPOSASE FOR INSERTION SEQUENCE ELEMENT IS1557"/>
    <property type="match status" value="1"/>
</dbReference>
<dbReference type="Proteomes" id="UP000032336">
    <property type="component" value="Unassembled WGS sequence"/>
</dbReference>
<dbReference type="EMBL" id="JXUW01000004">
    <property type="protein sequence ID" value="KJE77484.1"/>
    <property type="molecule type" value="Genomic_DNA"/>
</dbReference>
<dbReference type="STRING" id="1121877.FEAC_05910"/>
<feature type="domain" description="Transposase IS204/IS1001/IS1096/IS1165 helix-turn-helix" evidence="2">
    <location>
        <begin position="90"/>
        <end position="142"/>
    </location>
</feature>
<dbReference type="InterPro" id="IPR002560">
    <property type="entry name" value="Transposase_DDE"/>
</dbReference>
<evidence type="ECO:0000259" key="1">
    <source>
        <dbReference type="Pfam" id="PF01610"/>
    </source>
</evidence>
<feature type="domain" description="Transposase IS204/IS1001/IS1096/IS1165 DDE" evidence="1">
    <location>
        <begin position="157"/>
        <end position="258"/>
    </location>
</feature>
<dbReference type="Pfam" id="PF01610">
    <property type="entry name" value="DDE_Tnp_ISL3"/>
    <property type="match status" value="1"/>
</dbReference>
<gene>
    <name evidence="3" type="ORF">FEAC_05910</name>
</gene>
<dbReference type="GeneID" id="78371897"/>
<evidence type="ECO:0000313" key="4">
    <source>
        <dbReference type="Proteomes" id="UP000032336"/>
    </source>
</evidence>
<dbReference type="AlphaFoldDB" id="A0A0D8FWX4"/>
<keyword evidence="4" id="KW-1185">Reference proteome</keyword>
<reference evidence="3 4" key="1">
    <citation type="submission" date="2015-01" db="EMBL/GenBank/DDBJ databases">
        <title>Draft genome of the acidophilic iron oxidizer Ferrimicrobium acidiphilum strain T23.</title>
        <authorList>
            <person name="Poehlein A."/>
            <person name="Eisen S."/>
            <person name="Schloemann M."/>
            <person name="Johnson B.D."/>
            <person name="Daniel R."/>
            <person name="Muehling M."/>
        </authorList>
    </citation>
    <scope>NUCLEOTIDE SEQUENCE [LARGE SCALE GENOMIC DNA]</scope>
    <source>
        <strain evidence="3 4">T23</strain>
    </source>
</reference>
<dbReference type="InterPro" id="IPR032877">
    <property type="entry name" value="Transposase_HTH"/>
</dbReference>
<accession>A0A0D8FWX4</accession>
<evidence type="ECO:0000259" key="2">
    <source>
        <dbReference type="Pfam" id="PF13542"/>
    </source>
</evidence>
<sequence>MRATSLVKQMLGLRSVTVIEVLVRPHELLVKLRLTRSRLVCPKCSYTTRSCYDTRTLDSRWRHLDIGIHQTWLSCQLRRLRCPTHGVITEAVPFARPVGESRFTRDFEHLVAWACAKMDKTTVTKLLRVAWRTVGTICERVVTEELDPNRLDDLFILGVDEISYRKHHNYLTLVTNHETGKIVYGAEGKSAKSLDEFFDDLGEERIAKIKAATMDLGPAFAKAFREKAPNVQICLDPFHVVKLGTEALEEVRKDLWRDDEKASLSYLCP</sequence>
<name>A0A0D8FWX4_9ACTN</name>
<dbReference type="Pfam" id="PF13542">
    <property type="entry name" value="HTH_Tnp_ISL3"/>
    <property type="match status" value="1"/>
</dbReference>
<comment type="caution">
    <text evidence="3">The sequence shown here is derived from an EMBL/GenBank/DDBJ whole genome shotgun (WGS) entry which is preliminary data.</text>
</comment>
<proteinExistence type="predicted"/>
<dbReference type="InterPro" id="IPR047951">
    <property type="entry name" value="Transpos_ISL3"/>
</dbReference>
<dbReference type="RefSeq" id="WP_052565378.1">
    <property type="nucleotide sequence ID" value="NZ_JXUW01000004.1"/>
</dbReference>